<comment type="caution">
    <text evidence="1">The sequence shown here is derived from an EMBL/GenBank/DDBJ whole genome shotgun (WGS) entry which is preliminary data.</text>
</comment>
<gene>
    <name evidence="1" type="ORF">GCM10008111_11400</name>
</gene>
<dbReference type="RefSeq" id="WP_189481400.1">
    <property type="nucleotide sequence ID" value="NZ_BMYR01000004.1"/>
</dbReference>
<dbReference type="EMBL" id="BMYR01000004">
    <property type="protein sequence ID" value="GGW57070.1"/>
    <property type="molecule type" value="Genomic_DNA"/>
</dbReference>
<proteinExistence type="predicted"/>
<evidence type="ECO:0000313" key="1">
    <source>
        <dbReference type="EMBL" id="GGW57070.1"/>
    </source>
</evidence>
<protein>
    <recommendedName>
        <fullName evidence="3">JAB domain-containing protein</fullName>
    </recommendedName>
</protein>
<sequence>MLVVIEDHVIPSLLTSAMEAYEFEHKTHSRGKGKRKLETFGLLWGYVIPEKNGKPAKVVATNATIETSALRHEEWVRPEPESIQAKKELINSYWPHLELVGSFHSHPYDELDDVISARGWQCSDGDRKFFPWFHEVICPEQPNIAHVIVTVTQLKKSSKAIINRIESKEADGISVSTGYRKFWINAYATQQDMDLNDFYLAENVSLDVSAMHKRFLTFD</sequence>
<evidence type="ECO:0000313" key="2">
    <source>
        <dbReference type="Proteomes" id="UP000634667"/>
    </source>
</evidence>
<organism evidence="1 2">
    <name type="scientific">Alishewanella tabrizica</name>
    <dbReference type="NCBI Taxonomy" id="671278"/>
    <lineage>
        <taxon>Bacteria</taxon>
        <taxon>Pseudomonadati</taxon>
        <taxon>Pseudomonadota</taxon>
        <taxon>Gammaproteobacteria</taxon>
        <taxon>Alteromonadales</taxon>
        <taxon>Alteromonadaceae</taxon>
        <taxon>Alishewanella</taxon>
    </lineage>
</organism>
<keyword evidence="2" id="KW-1185">Reference proteome</keyword>
<accession>A0ABQ2WKZ4</accession>
<dbReference type="Proteomes" id="UP000634667">
    <property type="component" value="Unassembled WGS sequence"/>
</dbReference>
<evidence type="ECO:0008006" key="3">
    <source>
        <dbReference type="Google" id="ProtNLM"/>
    </source>
</evidence>
<reference evidence="2" key="1">
    <citation type="journal article" date="2019" name="Int. J. Syst. Evol. Microbiol.">
        <title>The Global Catalogue of Microorganisms (GCM) 10K type strain sequencing project: providing services to taxonomists for standard genome sequencing and annotation.</title>
        <authorList>
            <consortium name="The Broad Institute Genomics Platform"/>
            <consortium name="The Broad Institute Genome Sequencing Center for Infectious Disease"/>
            <person name="Wu L."/>
            <person name="Ma J."/>
        </authorList>
    </citation>
    <scope>NUCLEOTIDE SEQUENCE [LARGE SCALE GENOMIC DNA]</scope>
    <source>
        <strain evidence="2">KCTC 23723</strain>
    </source>
</reference>
<name>A0ABQ2WKZ4_9ALTE</name>
<dbReference type="Gene3D" id="3.40.140.10">
    <property type="entry name" value="Cytidine Deaminase, domain 2"/>
    <property type="match status" value="1"/>
</dbReference>